<feature type="coiled-coil region" evidence="1">
    <location>
        <begin position="25"/>
        <end position="59"/>
    </location>
</feature>
<sequence>MKFLLLIFFLFSLPGLGQEDEDKHLRDLEAQRRKQTEMAVKLEETRQNLQNNTYNAIEELKKLGHENITAASLLDEKVVKIVRKILVDSPIRQMPRERVKELILDKAKDNALGPFLLESPKVLDFLADVLMDKDALPALMGIFLRKDDLKYYFYLWIGIVIMGYLFKRFFVPVEWVGWKEILAAIAINIVIVCICVTVFYQTFKEELDPLLRVVGNYI</sequence>
<feature type="transmembrane region" description="Helical" evidence="2">
    <location>
        <begin position="151"/>
        <end position="170"/>
    </location>
</feature>
<keyword evidence="2" id="KW-0472">Membrane</keyword>
<dbReference type="AlphaFoldDB" id="A0AAX4HKV9"/>
<dbReference type="EMBL" id="CP139487">
    <property type="protein sequence ID" value="WPU63889.1"/>
    <property type="molecule type" value="Genomic_DNA"/>
</dbReference>
<dbReference type="KEGG" id="psti:SOO65_14435"/>
<reference evidence="3 4" key="1">
    <citation type="submission" date="2023-11" db="EMBL/GenBank/DDBJ databases">
        <title>Peredibacter starrii A3.12.</title>
        <authorList>
            <person name="Mitchell R.J."/>
        </authorList>
    </citation>
    <scope>NUCLEOTIDE SEQUENCE [LARGE SCALE GENOMIC DNA]</scope>
    <source>
        <strain evidence="3 4">A3.12</strain>
    </source>
</reference>
<dbReference type="Proteomes" id="UP001324634">
    <property type="component" value="Chromosome"/>
</dbReference>
<organism evidence="3 4">
    <name type="scientific">Peredibacter starrii</name>
    <dbReference type="NCBI Taxonomy" id="28202"/>
    <lineage>
        <taxon>Bacteria</taxon>
        <taxon>Pseudomonadati</taxon>
        <taxon>Bdellovibrionota</taxon>
        <taxon>Bacteriovoracia</taxon>
        <taxon>Bacteriovoracales</taxon>
        <taxon>Bacteriovoracaceae</taxon>
        <taxon>Peredibacter</taxon>
    </lineage>
</organism>
<keyword evidence="1" id="KW-0175">Coiled coil</keyword>
<feature type="transmembrane region" description="Helical" evidence="2">
    <location>
        <begin position="182"/>
        <end position="203"/>
    </location>
</feature>
<evidence type="ECO:0000256" key="1">
    <source>
        <dbReference type="SAM" id="Coils"/>
    </source>
</evidence>
<keyword evidence="2" id="KW-0812">Transmembrane</keyword>
<protein>
    <submittedName>
        <fullName evidence="3">Uncharacterized protein</fullName>
    </submittedName>
</protein>
<proteinExistence type="predicted"/>
<keyword evidence="2" id="KW-1133">Transmembrane helix</keyword>
<name>A0AAX4HKV9_9BACT</name>
<dbReference type="RefSeq" id="WP_321391470.1">
    <property type="nucleotide sequence ID" value="NZ_CP139487.1"/>
</dbReference>
<evidence type="ECO:0000313" key="3">
    <source>
        <dbReference type="EMBL" id="WPU63889.1"/>
    </source>
</evidence>
<accession>A0AAX4HKV9</accession>
<evidence type="ECO:0000256" key="2">
    <source>
        <dbReference type="SAM" id="Phobius"/>
    </source>
</evidence>
<gene>
    <name evidence="3" type="ORF">SOO65_14435</name>
</gene>
<keyword evidence="4" id="KW-1185">Reference proteome</keyword>
<evidence type="ECO:0000313" key="4">
    <source>
        <dbReference type="Proteomes" id="UP001324634"/>
    </source>
</evidence>